<dbReference type="InterPro" id="IPR036400">
    <property type="entry name" value="Cyt_B5-like_heme/steroid_sf"/>
</dbReference>
<dbReference type="InterPro" id="IPR018506">
    <property type="entry name" value="Cyt_B5_heme-BS"/>
</dbReference>
<dbReference type="InterPro" id="IPR017938">
    <property type="entry name" value="Riboflavin_synthase-like_b-brl"/>
</dbReference>
<dbReference type="EMBL" id="CM004474">
    <property type="protein sequence ID" value="OCT80498.1"/>
    <property type="molecule type" value="Genomic_DNA"/>
</dbReference>
<evidence type="ECO:0000313" key="8">
    <source>
        <dbReference type="Proteomes" id="UP000694892"/>
    </source>
</evidence>
<dbReference type="SUPFAM" id="SSF55856">
    <property type="entry name" value="Cytochrome b5-like heme/steroid binding domain"/>
    <property type="match status" value="1"/>
</dbReference>
<dbReference type="GO" id="GO:0005783">
    <property type="term" value="C:endoplasmic reticulum"/>
    <property type="evidence" value="ECO:0007669"/>
    <property type="project" value="TreeGrafter"/>
</dbReference>
<comment type="similarity">
    <text evidence="1">Belongs to the flavoprotein pyridine nucleotide cytochrome reductase family.</text>
</comment>
<accession>A0A974CVA3</accession>
<protein>
    <recommendedName>
        <fullName evidence="6">Cytochrome b5 heme-binding domain-containing protein</fullName>
    </recommendedName>
</protein>
<dbReference type="GO" id="GO:0020037">
    <property type="term" value="F:heme binding"/>
    <property type="evidence" value="ECO:0007669"/>
    <property type="project" value="UniProtKB-UniRule"/>
</dbReference>
<proteinExistence type="inferred from homology"/>
<evidence type="ECO:0000256" key="2">
    <source>
        <dbReference type="ARBA" id="ARBA00022617"/>
    </source>
</evidence>
<dbReference type="GO" id="GO:0006801">
    <property type="term" value="P:superoxide metabolic process"/>
    <property type="evidence" value="ECO:0007669"/>
    <property type="project" value="TreeGrafter"/>
</dbReference>
<comment type="similarity">
    <text evidence="5">Belongs to the cytochrome b5 family.</text>
</comment>
<dbReference type="PROSITE" id="PS50255">
    <property type="entry name" value="CYTOCHROME_B5_2"/>
    <property type="match status" value="1"/>
</dbReference>
<keyword evidence="4 5" id="KW-0408">Iron</keyword>
<reference evidence="8" key="1">
    <citation type="journal article" date="2016" name="Nature">
        <title>Genome evolution in the allotetraploid frog Xenopus laevis.</title>
        <authorList>
            <person name="Session A.M."/>
            <person name="Uno Y."/>
            <person name="Kwon T."/>
            <person name="Chapman J.A."/>
            <person name="Toyoda A."/>
            <person name="Takahashi S."/>
            <person name="Fukui A."/>
            <person name="Hikosaka A."/>
            <person name="Suzuki A."/>
            <person name="Kondo M."/>
            <person name="van Heeringen S.J."/>
            <person name="Quigley I."/>
            <person name="Heinz S."/>
            <person name="Ogino H."/>
            <person name="Ochi H."/>
            <person name="Hellsten U."/>
            <person name="Lyons J.B."/>
            <person name="Simakov O."/>
            <person name="Putnam N."/>
            <person name="Stites J."/>
            <person name="Kuroki Y."/>
            <person name="Tanaka T."/>
            <person name="Michiue T."/>
            <person name="Watanabe M."/>
            <person name="Bogdanovic O."/>
            <person name="Lister R."/>
            <person name="Georgiou G."/>
            <person name="Paranjpe S.S."/>
            <person name="van Kruijsbergen I."/>
            <person name="Shu S."/>
            <person name="Carlson J."/>
            <person name="Kinoshita T."/>
            <person name="Ohta Y."/>
            <person name="Mawaribuchi S."/>
            <person name="Jenkins J."/>
            <person name="Grimwood J."/>
            <person name="Schmutz J."/>
            <person name="Mitros T."/>
            <person name="Mozaffari S.V."/>
            <person name="Suzuki Y."/>
            <person name="Haramoto Y."/>
            <person name="Yamamoto T.S."/>
            <person name="Takagi C."/>
            <person name="Heald R."/>
            <person name="Miller K."/>
            <person name="Haudenschild C."/>
            <person name="Kitzman J."/>
            <person name="Nakayama T."/>
            <person name="Izutsu Y."/>
            <person name="Robert J."/>
            <person name="Fortriede J."/>
            <person name="Burns K."/>
            <person name="Lotay V."/>
            <person name="Karimi K."/>
            <person name="Yasuoka Y."/>
            <person name="Dichmann D.S."/>
            <person name="Flajnik M.F."/>
            <person name="Houston D.W."/>
            <person name="Shendure J."/>
            <person name="DuPasquier L."/>
            <person name="Vize P.D."/>
            <person name="Zorn A.M."/>
            <person name="Ito M."/>
            <person name="Marcotte E.M."/>
            <person name="Wallingford J.B."/>
            <person name="Ito Y."/>
            <person name="Asashima M."/>
            <person name="Ueno N."/>
            <person name="Matsuda Y."/>
            <person name="Veenstra G.J."/>
            <person name="Fujiyama A."/>
            <person name="Harland R.M."/>
            <person name="Taira M."/>
            <person name="Rokhsar D.S."/>
        </authorList>
    </citation>
    <scope>NUCLEOTIDE SEQUENCE [LARGE SCALE GENOMIC DNA]</scope>
    <source>
        <strain evidence="8">J</strain>
    </source>
</reference>
<dbReference type="SUPFAM" id="SSF49764">
    <property type="entry name" value="HSP20-like chaperones"/>
    <property type="match status" value="1"/>
</dbReference>
<organism evidence="7 8">
    <name type="scientific">Xenopus laevis</name>
    <name type="common">African clawed frog</name>
    <dbReference type="NCBI Taxonomy" id="8355"/>
    <lineage>
        <taxon>Eukaryota</taxon>
        <taxon>Metazoa</taxon>
        <taxon>Chordata</taxon>
        <taxon>Craniata</taxon>
        <taxon>Vertebrata</taxon>
        <taxon>Euteleostomi</taxon>
        <taxon>Amphibia</taxon>
        <taxon>Batrachia</taxon>
        <taxon>Anura</taxon>
        <taxon>Pipoidea</taxon>
        <taxon>Pipidae</taxon>
        <taxon>Xenopodinae</taxon>
        <taxon>Xenopus</taxon>
        <taxon>Xenopus</taxon>
    </lineage>
</organism>
<dbReference type="InterPro" id="IPR051872">
    <property type="entry name" value="Cytochrome_b5/Flavoprotein_Rdt"/>
</dbReference>
<dbReference type="InterPro" id="IPR001199">
    <property type="entry name" value="Cyt_B5-like_heme/steroid-bd"/>
</dbReference>
<dbReference type="PROSITE" id="PS00191">
    <property type="entry name" value="CYTOCHROME_B5_1"/>
    <property type="match status" value="1"/>
</dbReference>
<evidence type="ECO:0000256" key="3">
    <source>
        <dbReference type="ARBA" id="ARBA00022723"/>
    </source>
</evidence>
<dbReference type="GO" id="GO:0004128">
    <property type="term" value="F:cytochrome-b5 reductase activity, acting on NAD(P)H"/>
    <property type="evidence" value="ECO:0007669"/>
    <property type="project" value="TreeGrafter"/>
</dbReference>
<dbReference type="Proteomes" id="UP000694892">
    <property type="component" value="Chromosome 5L"/>
</dbReference>
<keyword evidence="3 5" id="KW-0479">Metal-binding</keyword>
<name>A0A974CVA3_XENLA</name>
<evidence type="ECO:0000313" key="7">
    <source>
        <dbReference type="EMBL" id="OCT80498.1"/>
    </source>
</evidence>
<dbReference type="InterPro" id="IPR008978">
    <property type="entry name" value="HSP20-like_chaperone"/>
</dbReference>
<evidence type="ECO:0000256" key="4">
    <source>
        <dbReference type="ARBA" id="ARBA00023004"/>
    </source>
</evidence>
<dbReference type="OMA" id="TDLFDQX"/>
<feature type="domain" description="Cytochrome b5 heme-binding" evidence="6">
    <location>
        <begin position="1"/>
        <end position="53"/>
    </location>
</feature>
<dbReference type="SUPFAM" id="SSF63380">
    <property type="entry name" value="Riboflavin synthase domain-like"/>
    <property type="match status" value="1"/>
</dbReference>
<dbReference type="PANTHER" id="PTHR46237">
    <property type="entry name" value="CYTOCHROME B5 REDUCTASE 4 FAMILY MEMBER"/>
    <property type="match status" value="1"/>
</dbReference>
<dbReference type="Gene3D" id="2.60.40.790">
    <property type="match status" value="1"/>
</dbReference>
<gene>
    <name evidence="7" type="ORF">XELAEV_18027310mg</name>
</gene>
<dbReference type="GO" id="GO:0046872">
    <property type="term" value="F:metal ion binding"/>
    <property type="evidence" value="ECO:0007669"/>
    <property type="project" value="UniProtKB-UniRule"/>
</dbReference>
<dbReference type="Gene3D" id="3.10.120.10">
    <property type="entry name" value="Cytochrome b5-like heme/steroid binding domain"/>
    <property type="match status" value="1"/>
</dbReference>
<sequence length="233" mass="26389">MVYNITPYMEYHPGGEEELMKAAGTDGTDLFDQVHRWVNYETMLKECLIGRMALKPVSISKGSVASSEMSRTSSKECHPRYDWFQTESLFTITNICSELVIADHVENILRGEIIIGDYLYLLQSVQKDIEVKVNAKSGKIEITMQKKEPVFWKSLGQPLGGHNSFKKRYMPNTHLFAIKLCLYLMMKLYPNGSITPHLDSMTVGDYISISNPLGIFSTSLIEDVMDVFLVAQA</sequence>
<evidence type="ECO:0000259" key="6">
    <source>
        <dbReference type="PROSITE" id="PS50255"/>
    </source>
</evidence>
<evidence type="ECO:0000256" key="1">
    <source>
        <dbReference type="ARBA" id="ARBA00006105"/>
    </source>
</evidence>
<dbReference type="PANTHER" id="PTHR46237:SF1">
    <property type="entry name" value="CYTOCHROME B5 REDUCTASE 4"/>
    <property type="match status" value="1"/>
</dbReference>
<keyword evidence="2 5" id="KW-0349">Heme</keyword>
<evidence type="ECO:0000256" key="5">
    <source>
        <dbReference type="RuleBase" id="RU362121"/>
    </source>
</evidence>
<dbReference type="AlphaFoldDB" id="A0A974CVA3"/>
<dbReference type="PRINTS" id="PR00363">
    <property type="entry name" value="CYTOCHROMEB5"/>
</dbReference>
<dbReference type="SMART" id="SM01117">
    <property type="entry name" value="Cyt-b5"/>
    <property type="match status" value="1"/>
</dbReference>
<dbReference type="Pfam" id="PF00173">
    <property type="entry name" value="Cyt-b5"/>
    <property type="match status" value="1"/>
</dbReference>